<dbReference type="EMBL" id="CAJNOB010000056">
    <property type="protein sequence ID" value="CAF0703839.1"/>
    <property type="molecule type" value="Genomic_DNA"/>
</dbReference>
<dbReference type="Proteomes" id="UP000663859">
    <property type="component" value="Unassembled WGS sequence"/>
</dbReference>
<dbReference type="InterPro" id="IPR011009">
    <property type="entry name" value="Kinase-like_dom_sf"/>
</dbReference>
<proteinExistence type="predicted"/>
<organism evidence="3 4">
    <name type="scientific">Candidatus Methylacidithermus pantelleriae</name>
    <dbReference type="NCBI Taxonomy" id="2744239"/>
    <lineage>
        <taxon>Bacteria</taxon>
        <taxon>Pseudomonadati</taxon>
        <taxon>Verrucomicrobiota</taxon>
        <taxon>Methylacidiphilae</taxon>
        <taxon>Methylacidiphilales</taxon>
        <taxon>Methylacidiphilaceae</taxon>
        <taxon>Candidatus Methylacidithermus</taxon>
    </lineage>
</organism>
<evidence type="ECO:0000259" key="2">
    <source>
        <dbReference type="Pfam" id="PF01636"/>
    </source>
</evidence>
<comment type="caution">
    <text evidence="3">The sequence shown here is derived from an EMBL/GenBank/DDBJ whole genome shotgun (WGS) entry which is preliminary data.</text>
</comment>
<keyword evidence="4" id="KW-1185">Reference proteome</keyword>
<dbReference type="RefSeq" id="WP_174582467.1">
    <property type="nucleotide sequence ID" value="NZ_CAJNOB010000056.1"/>
</dbReference>
<dbReference type="Gene3D" id="3.90.1200.10">
    <property type="match status" value="1"/>
</dbReference>
<evidence type="ECO:0000313" key="4">
    <source>
        <dbReference type="Proteomes" id="UP000663859"/>
    </source>
</evidence>
<reference evidence="3" key="1">
    <citation type="submission" date="2021-02" db="EMBL/GenBank/DDBJ databases">
        <authorList>
            <person name="Cremers G."/>
            <person name="Picone N."/>
        </authorList>
    </citation>
    <scope>NUCLEOTIDE SEQUENCE</scope>
    <source>
        <strain evidence="3">PQ17</strain>
    </source>
</reference>
<evidence type="ECO:0000313" key="3">
    <source>
        <dbReference type="EMBL" id="CAF0703839.1"/>
    </source>
</evidence>
<feature type="compositionally biased region" description="Low complexity" evidence="1">
    <location>
        <begin position="336"/>
        <end position="347"/>
    </location>
</feature>
<dbReference type="Gene3D" id="3.30.200.20">
    <property type="entry name" value="Phosphorylase Kinase, domain 1"/>
    <property type="match status" value="1"/>
</dbReference>
<dbReference type="InterPro" id="IPR002575">
    <property type="entry name" value="Aminoglycoside_PTrfase"/>
</dbReference>
<dbReference type="PANTHER" id="PTHR21310">
    <property type="entry name" value="AMINOGLYCOSIDE PHOSPHOTRANSFERASE-RELATED-RELATED"/>
    <property type="match status" value="1"/>
</dbReference>
<evidence type="ECO:0000256" key="1">
    <source>
        <dbReference type="SAM" id="MobiDB-lite"/>
    </source>
</evidence>
<dbReference type="AlphaFoldDB" id="A0A8J2FUF3"/>
<dbReference type="Pfam" id="PF01636">
    <property type="entry name" value="APH"/>
    <property type="match status" value="1"/>
</dbReference>
<sequence length="354" mass="41007">MELPEKLLQETIRRFPHFPWKTPAVYPLEKGGSDRSFYRISINERQSLVLISYQKTRQENEHYAPLATFLRSLGIRVPRIYAHQPDQGILWMEDLGDLDLCACRSLPWPRKSALYRQALQEIFLLHTHKNPQLPDLPLAPPFTRALYLWEQSYFFENCLGRFFGHKPQTLQKLAQHPRLHAIADKLGALPRCLVHRDFQSRNILVRRGRTYLIDFQGLRWGLASYDLASLLFDPYVALLPKERSELKAYYEALWEVQGQSLPEDLESLFDWVALQRLMQALGAFGYLGLVRGKKEFLAYIPVGIQLLVEVLERIEGLETLLSLVKECCHKLPSPHSPAARPPSRSCPLLTQRDP</sequence>
<protein>
    <submittedName>
        <fullName evidence="3">APH domain-containing protein</fullName>
    </submittedName>
</protein>
<feature type="domain" description="Aminoglycoside phosphotransferase" evidence="2">
    <location>
        <begin position="28"/>
        <end position="255"/>
    </location>
</feature>
<name>A0A8J2FUF3_9BACT</name>
<accession>A0A8J2FUF3</accession>
<dbReference type="SUPFAM" id="SSF56112">
    <property type="entry name" value="Protein kinase-like (PK-like)"/>
    <property type="match status" value="1"/>
</dbReference>
<gene>
    <name evidence="3" type="ORF">MPNT_60116</name>
</gene>
<dbReference type="InterPro" id="IPR051678">
    <property type="entry name" value="AGP_Transferase"/>
</dbReference>
<feature type="region of interest" description="Disordered" evidence="1">
    <location>
        <begin position="332"/>
        <end position="354"/>
    </location>
</feature>